<dbReference type="PANTHER" id="PTHR21446:SF12">
    <property type="entry name" value="POTASSIUM CHANNEL TETRAMERIZATION DOMAIN CONTAINING 1"/>
    <property type="match status" value="1"/>
</dbReference>
<sequence>MSTKRQFKTVNEDEIQVILDSRESANTKKQIAKAERAFNDFLSQNNVREDFENLEREDICENLIEFFSGIRKGDEKYKTNSLVSFKYGITKYLAANSDIDLKNDAAFLRFRQIFDALLCQNKKDGYGSTDHKEPIEEEDIQKLYGGTT</sequence>
<evidence type="ECO:0000313" key="1">
    <source>
        <dbReference type="EMBL" id="CAH1776727.1"/>
    </source>
</evidence>
<keyword evidence="2" id="KW-1185">Reference proteome</keyword>
<gene>
    <name evidence="1" type="ORF">OFUS_LOCUS3876</name>
</gene>
<proteinExistence type="predicted"/>
<dbReference type="OrthoDB" id="6109275at2759"/>
<reference evidence="1" key="1">
    <citation type="submission" date="2022-03" db="EMBL/GenBank/DDBJ databases">
        <authorList>
            <person name="Martin C."/>
        </authorList>
    </citation>
    <scope>NUCLEOTIDE SEQUENCE</scope>
</reference>
<comment type="caution">
    <text evidence="1">The sequence shown here is derived from an EMBL/GenBank/DDBJ whole genome shotgun (WGS) entry which is preliminary data.</text>
</comment>
<evidence type="ECO:0000313" key="2">
    <source>
        <dbReference type="Proteomes" id="UP000749559"/>
    </source>
</evidence>
<accession>A0A8J1TFT3</accession>
<dbReference type="InterPro" id="IPR052787">
    <property type="entry name" value="MAVS"/>
</dbReference>
<dbReference type="Proteomes" id="UP000749559">
    <property type="component" value="Unassembled WGS sequence"/>
</dbReference>
<organism evidence="1 2">
    <name type="scientific">Owenia fusiformis</name>
    <name type="common">Polychaete worm</name>
    <dbReference type="NCBI Taxonomy" id="6347"/>
    <lineage>
        <taxon>Eukaryota</taxon>
        <taxon>Metazoa</taxon>
        <taxon>Spiralia</taxon>
        <taxon>Lophotrochozoa</taxon>
        <taxon>Annelida</taxon>
        <taxon>Polychaeta</taxon>
        <taxon>Sedentaria</taxon>
        <taxon>Canalipalpata</taxon>
        <taxon>Sabellida</taxon>
        <taxon>Oweniida</taxon>
        <taxon>Oweniidae</taxon>
        <taxon>Owenia</taxon>
    </lineage>
</organism>
<dbReference type="AlphaFoldDB" id="A0A8J1TFT3"/>
<dbReference type="EMBL" id="CAIIXF020000002">
    <property type="protein sequence ID" value="CAH1776727.1"/>
    <property type="molecule type" value="Genomic_DNA"/>
</dbReference>
<name>A0A8J1TFT3_OWEFU</name>
<protein>
    <submittedName>
        <fullName evidence="1">Uncharacterized protein</fullName>
    </submittedName>
</protein>
<dbReference type="PANTHER" id="PTHR21446">
    <property type="entry name" value="DUF3504 DOMAIN-CONTAINING PROTEIN"/>
    <property type="match status" value="1"/>
</dbReference>